<dbReference type="EMBL" id="MNCJ02000326">
    <property type="protein sequence ID" value="KAF5782661.1"/>
    <property type="molecule type" value="Genomic_DNA"/>
</dbReference>
<organism evidence="2 3">
    <name type="scientific">Helianthus annuus</name>
    <name type="common">Common sunflower</name>
    <dbReference type="NCBI Taxonomy" id="4232"/>
    <lineage>
        <taxon>Eukaryota</taxon>
        <taxon>Viridiplantae</taxon>
        <taxon>Streptophyta</taxon>
        <taxon>Embryophyta</taxon>
        <taxon>Tracheophyta</taxon>
        <taxon>Spermatophyta</taxon>
        <taxon>Magnoliopsida</taxon>
        <taxon>eudicotyledons</taxon>
        <taxon>Gunneridae</taxon>
        <taxon>Pentapetalae</taxon>
        <taxon>asterids</taxon>
        <taxon>campanulids</taxon>
        <taxon>Asterales</taxon>
        <taxon>Asteraceae</taxon>
        <taxon>Asteroideae</taxon>
        <taxon>Heliantheae alliance</taxon>
        <taxon>Heliantheae</taxon>
        <taxon>Helianthus</taxon>
    </lineage>
</organism>
<accession>A0A9K3N0N7</accession>
<dbReference type="AlphaFoldDB" id="A0A9K3N0N7"/>
<gene>
    <name evidence="2" type="ORF">HanXRQr2_Chr11g0498631</name>
</gene>
<keyword evidence="1" id="KW-0812">Transmembrane</keyword>
<dbReference type="Gramene" id="mRNA:HanXRQr2_Chr11g0498631">
    <property type="protein sequence ID" value="CDS:HanXRQr2_Chr11g0498631.1"/>
    <property type="gene ID" value="HanXRQr2_Chr11g0498631"/>
</dbReference>
<sequence>MYIPEFSWSGFALVNKRFLNIISWVKLWGFLSWSGSSSLLLMFRECTTILSLDGP</sequence>
<keyword evidence="1" id="KW-1133">Transmembrane helix</keyword>
<keyword evidence="1" id="KW-0472">Membrane</keyword>
<name>A0A9K3N0N7_HELAN</name>
<keyword evidence="3" id="KW-1185">Reference proteome</keyword>
<evidence type="ECO:0000313" key="2">
    <source>
        <dbReference type="EMBL" id="KAF5782661.1"/>
    </source>
</evidence>
<evidence type="ECO:0000313" key="3">
    <source>
        <dbReference type="Proteomes" id="UP000215914"/>
    </source>
</evidence>
<dbReference type="Proteomes" id="UP000215914">
    <property type="component" value="Unassembled WGS sequence"/>
</dbReference>
<reference evidence="2" key="1">
    <citation type="journal article" date="2017" name="Nature">
        <title>The sunflower genome provides insights into oil metabolism, flowering and Asterid evolution.</title>
        <authorList>
            <person name="Badouin H."/>
            <person name="Gouzy J."/>
            <person name="Grassa C.J."/>
            <person name="Murat F."/>
            <person name="Staton S.E."/>
            <person name="Cottret L."/>
            <person name="Lelandais-Briere C."/>
            <person name="Owens G.L."/>
            <person name="Carrere S."/>
            <person name="Mayjonade B."/>
            <person name="Legrand L."/>
            <person name="Gill N."/>
            <person name="Kane N.C."/>
            <person name="Bowers J.E."/>
            <person name="Hubner S."/>
            <person name="Bellec A."/>
            <person name="Berard A."/>
            <person name="Berges H."/>
            <person name="Blanchet N."/>
            <person name="Boniface M.C."/>
            <person name="Brunel D."/>
            <person name="Catrice O."/>
            <person name="Chaidir N."/>
            <person name="Claudel C."/>
            <person name="Donnadieu C."/>
            <person name="Faraut T."/>
            <person name="Fievet G."/>
            <person name="Helmstetter N."/>
            <person name="King M."/>
            <person name="Knapp S.J."/>
            <person name="Lai Z."/>
            <person name="Le Paslier M.C."/>
            <person name="Lippi Y."/>
            <person name="Lorenzon L."/>
            <person name="Mandel J.R."/>
            <person name="Marage G."/>
            <person name="Marchand G."/>
            <person name="Marquand E."/>
            <person name="Bret-Mestries E."/>
            <person name="Morien E."/>
            <person name="Nambeesan S."/>
            <person name="Nguyen T."/>
            <person name="Pegot-Espagnet P."/>
            <person name="Pouilly N."/>
            <person name="Raftis F."/>
            <person name="Sallet E."/>
            <person name="Schiex T."/>
            <person name="Thomas J."/>
            <person name="Vandecasteele C."/>
            <person name="Vares D."/>
            <person name="Vear F."/>
            <person name="Vautrin S."/>
            <person name="Crespi M."/>
            <person name="Mangin B."/>
            <person name="Burke J.M."/>
            <person name="Salse J."/>
            <person name="Munos S."/>
            <person name="Vincourt P."/>
            <person name="Rieseberg L.H."/>
            <person name="Langlade N.B."/>
        </authorList>
    </citation>
    <scope>NUCLEOTIDE SEQUENCE</scope>
    <source>
        <tissue evidence="2">Leaves</tissue>
    </source>
</reference>
<protein>
    <submittedName>
        <fullName evidence="2">Uncharacterized protein</fullName>
    </submittedName>
</protein>
<proteinExistence type="predicted"/>
<comment type="caution">
    <text evidence="2">The sequence shown here is derived from an EMBL/GenBank/DDBJ whole genome shotgun (WGS) entry which is preliminary data.</text>
</comment>
<feature type="transmembrane region" description="Helical" evidence="1">
    <location>
        <begin position="21"/>
        <end position="43"/>
    </location>
</feature>
<evidence type="ECO:0000256" key="1">
    <source>
        <dbReference type="SAM" id="Phobius"/>
    </source>
</evidence>
<reference evidence="2" key="2">
    <citation type="submission" date="2020-06" db="EMBL/GenBank/DDBJ databases">
        <title>Helianthus annuus Genome sequencing and assembly Release 2.</title>
        <authorList>
            <person name="Gouzy J."/>
            <person name="Langlade N."/>
            <person name="Munos S."/>
        </authorList>
    </citation>
    <scope>NUCLEOTIDE SEQUENCE</scope>
    <source>
        <tissue evidence="2">Leaves</tissue>
    </source>
</reference>